<dbReference type="InterPro" id="IPR013662">
    <property type="entry name" value="RIH_assoc-dom"/>
</dbReference>
<evidence type="ECO:0000313" key="8">
    <source>
        <dbReference type="EMBL" id="CAI9572360.1"/>
    </source>
</evidence>
<evidence type="ECO:0000256" key="4">
    <source>
        <dbReference type="ARBA" id="ARBA00023136"/>
    </source>
</evidence>
<dbReference type="InterPro" id="IPR015925">
    <property type="entry name" value="Ryanodine_IP3_receptor"/>
</dbReference>
<keyword evidence="3 5" id="KW-1133">Transmembrane helix</keyword>
<sequence length="1225" mass="139516">MAAAREGVEENSPLMYHISLVNLLAACAEGKNVYTEIKCTSLLPLEDVVRVVTHEDCITEVKISYVNFVNHCYVDTEVEMKEIYTTNHIWTLFENFILDMARVCNKREKRLPDATLEKYVLTVVLETIRSFFNSPFSENSTSLQTHQTIVVQLLQSTTRLLDCPWLQQQYKGSVEACIRALAMVAKSRSIALPMDLDSHVSSMLNSSSSSLVRTQPTYKQSTTTRTFTRASATQNQWDYKNIVEKLQDIINTLEEKLKPLVEAEQSVLVDVLHHPELLFAEGTDARVRCETGGFISKLIQHTKNLMSSEEKLCIKVLRTLQQMLMKKNDYEERGNLLRKTLLSNYLQNKKSNTKGETADSSAIGQDHDWSLIAPIQCKLDREGATKLVADLIMSSKNDKIFQESILLAIRLLDGGNTEIQNSFYNLLKADNKSEKFFKVFNERIKSAQQEIKSTMSVNMNDLGAGDAQESASNLPSKAVTGVPHHKGHEGGEIGERNEVGPVVLIMEPILRFLQLLCENHNPDLQNYLRNQNNKTNYNLVCETLQFLDIMCGSTTGGLGLLGLYINEKNVALIIQTLETLTEYCQGPCHENQSCIVTHDSNGIDIITALILNDISPLCRYRMDLVLQLKDNASKLLLALMESRHDSENAERILLSLRPQELVDVIKKAYLQEDEGDSSDVSPMEVGHNIYILALQLARHNRHLQQLLKPVRRIQEEEESISTMLSLNNKQLTQMLKSTTAPVQEEKEDALVYYAKHTAQIEIVRSDRSMEQIVFPVPDICKFLTEETKHRVFTTTEQDEQGSKVSDFFDQSSFLHNEMEWQKKLRSMPLMYWFSRRMSLWGTISFNLAVFINLIIAFFYPYVEGTSMGVLDSPLISLLFWAMVCFSVMSLFTKRYGLRPLIVALILRSVYYLGIGPTLYILGALNLTNKIVFVVSFVGNRGTFIRGYKAMVMDMEFLYHVGYILTSVLGVFAHELFYSILLFDLIYREETLFNVIKSVTRNGRSILLTALLALILVYLFSIVGFLFLKDDFIMEVDRLPKAPNTMTQSLESNTFAEYCSKDQTDCTVLDNTEDEEDGTERACDTLLMCIVTVLNHGLRNGGGVGDILRKPSKDESLFPARVIYDLLFFFIVIIIVLNLIFGVIIDTFADLRSEKQGKEEVLKTTCFICGLERDKFDNKTVSFEEHIKEEHNIWNYLYFIVLVRVKNKTDYTGPESYVGQMIKVRI</sequence>
<feature type="transmembrane region" description="Helical" evidence="5">
    <location>
        <begin position="839"/>
        <end position="862"/>
    </location>
</feature>
<feature type="transmembrane region" description="Helical" evidence="5">
    <location>
        <begin position="959"/>
        <end position="985"/>
    </location>
</feature>
<reference evidence="8" key="1">
    <citation type="submission" date="2023-05" db="EMBL/GenBank/DDBJ databases">
        <authorList>
            <person name="Stuckert A."/>
        </authorList>
    </citation>
    <scope>NUCLEOTIDE SEQUENCE</scope>
</reference>
<dbReference type="Pfam" id="PF08454">
    <property type="entry name" value="RIH_assoc"/>
    <property type="match status" value="1"/>
</dbReference>
<proteinExistence type="predicted"/>
<feature type="transmembrane region" description="Helical" evidence="5">
    <location>
        <begin position="930"/>
        <end position="947"/>
    </location>
</feature>
<name>A0ABN9DIB7_9NEOB</name>
<accession>A0ABN9DIB7</accession>
<feature type="non-terminal residue" evidence="8">
    <location>
        <position position="1225"/>
    </location>
</feature>
<dbReference type="PANTHER" id="PTHR45816">
    <property type="entry name" value="MIR DOMAIN-CONTAINING PROTEIN"/>
    <property type="match status" value="1"/>
</dbReference>
<comment type="caution">
    <text evidence="8">The sequence shown here is derived from an EMBL/GenBank/DDBJ whole genome shotgun (WGS) entry which is preliminary data.</text>
</comment>
<feature type="transmembrane region" description="Helical" evidence="5">
    <location>
        <begin position="874"/>
        <end position="892"/>
    </location>
</feature>
<dbReference type="Pfam" id="PF00520">
    <property type="entry name" value="Ion_trans"/>
    <property type="match status" value="1"/>
</dbReference>
<evidence type="ECO:0000313" key="9">
    <source>
        <dbReference type="Proteomes" id="UP001162483"/>
    </source>
</evidence>
<feature type="transmembrane region" description="Helical" evidence="5">
    <location>
        <begin position="1005"/>
        <end position="1027"/>
    </location>
</feature>
<evidence type="ECO:0000259" key="6">
    <source>
        <dbReference type="Pfam" id="PF00520"/>
    </source>
</evidence>
<dbReference type="Proteomes" id="UP001162483">
    <property type="component" value="Unassembled WGS sequence"/>
</dbReference>
<evidence type="ECO:0000259" key="7">
    <source>
        <dbReference type="Pfam" id="PF08454"/>
    </source>
</evidence>
<dbReference type="EMBL" id="CATNWA010014490">
    <property type="protein sequence ID" value="CAI9572360.1"/>
    <property type="molecule type" value="Genomic_DNA"/>
</dbReference>
<feature type="domain" description="RyR/IP3R Homology associated" evidence="7">
    <location>
        <begin position="505"/>
        <end position="609"/>
    </location>
</feature>
<evidence type="ECO:0000256" key="1">
    <source>
        <dbReference type="ARBA" id="ARBA00004141"/>
    </source>
</evidence>
<protein>
    <recommendedName>
        <fullName evidence="10">Inositol 1,4,5-trisphosphate receptor type 2</fullName>
    </recommendedName>
</protein>
<dbReference type="InterPro" id="IPR005821">
    <property type="entry name" value="Ion_trans_dom"/>
</dbReference>
<keyword evidence="2 5" id="KW-0812">Transmembrane</keyword>
<feature type="domain" description="Ion transport" evidence="6">
    <location>
        <begin position="919"/>
        <end position="1154"/>
    </location>
</feature>
<evidence type="ECO:0008006" key="10">
    <source>
        <dbReference type="Google" id="ProtNLM"/>
    </source>
</evidence>
<comment type="subcellular location">
    <subcellularLocation>
        <location evidence="1">Membrane</location>
        <topology evidence="1">Multi-pass membrane protein</topology>
    </subcellularLocation>
</comment>
<feature type="transmembrane region" description="Helical" evidence="5">
    <location>
        <begin position="904"/>
        <end position="924"/>
    </location>
</feature>
<evidence type="ECO:0000256" key="3">
    <source>
        <dbReference type="ARBA" id="ARBA00022989"/>
    </source>
</evidence>
<evidence type="ECO:0000256" key="2">
    <source>
        <dbReference type="ARBA" id="ARBA00022692"/>
    </source>
</evidence>
<dbReference type="Gene3D" id="1.10.287.70">
    <property type="match status" value="1"/>
</dbReference>
<keyword evidence="9" id="KW-1185">Reference proteome</keyword>
<organism evidence="8 9">
    <name type="scientific">Staurois parvus</name>
    <dbReference type="NCBI Taxonomy" id="386267"/>
    <lineage>
        <taxon>Eukaryota</taxon>
        <taxon>Metazoa</taxon>
        <taxon>Chordata</taxon>
        <taxon>Craniata</taxon>
        <taxon>Vertebrata</taxon>
        <taxon>Euteleostomi</taxon>
        <taxon>Amphibia</taxon>
        <taxon>Batrachia</taxon>
        <taxon>Anura</taxon>
        <taxon>Neobatrachia</taxon>
        <taxon>Ranoidea</taxon>
        <taxon>Ranidae</taxon>
        <taxon>Staurois</taxon>
    </lineage>
</organism>
<dbReference type="PROSITE" id="PS51257">
    <property type="entry name" value="PROKAR_LIPOPROTEIN"/>
    <property type="match status" value="1"/>
</dbReference>
<gene>
    <name evidence="8" type="ORF">SPARVUS_LOCUS7433255</name>
</gene>
<keyword evidence="4 5" id="KW-0472">Membrane</keyword>
<feature type="transmembrane region" description="Helical" evidence="5">
    <location>
        <begin position="1121"/>
        <end position="1144"/>
    </location>
</feature>
<dbReference type="PANTHER" id="PTHR45816:SF1">
    <property type="entry name" value="INOSITOL 1,4,5-TRISPHOSPHATE RECEPTOR"/>
    <property type="match status" value="1"/>
</dbReference>
<evidence type="ECO:0000256" key="5">
    <source>
        <dbReference type="SAM" id="Phobius"/>
    </source>
</evidence>